<proteinExistence type="predicted"/>
<protein>
    <submittedName>
        <fullName evidence="2">Aminotransferase class V-fold PLP-dependent enzyme</fullName>
    </submittedName>
</protein>
<comment type="caution">
    <text evidence="2">The sequence shown here is derived from an EMBL/GenBank/DDBJ whole genome shotgun (WGS) entry which is preliminary data.</text>
</comment>
<dbReference type="Gene3D" id="3.90.1150.10">
    <property type="entry name" value="Aspartate Aminotransferase, domain 1"/>
    <property type="match status" value="1"/>
</dbReference>
<evidence type="ECO:0000313" key="3">
    <source>
        <dbReference type="Proteomes" id="UP001597347"/>
    </source>
</evidence>
<keyword evidence="2" id="KW-0032">Aminotransferase</keyword>
<keyword evidence="3" id="KW-1185">Reference proteome</keyword>
<dbReference type="Gene3D" id="3.40.640.10">
    <property type="entry name" value="Type I PLP-dependent aspartate aminotransferase-like (Major domain)"/>
    <property type="match status" value="1"/>
</dbReference>
<dbReference type="Proteomes" id="UP001597347">
    <property type="component" value="Unassembled WGS sequence"/>
</dbReference>
<dbReference type="SUPFAM" id="SSF53383">
    <property type="entry name" value="PLP-dependent transferases"/>
    <property type="match status" value="1"/>
</dbReference>
<dbReference type="Pfam" id="PF00266">
    <property type="entry name" value="Aminotran_5"/>
    <property type="match status" value="1"/>
</dbReference>
<organism evidence="2 3">
    <name type="scientific">Amnibacterium endophyticum</name>
    <dbReference type="NCBI Taxonomy" id="2109337"/>
    <lineage>
        <taxon>Bacteria</taxon>
        <taxon>Bacillati</taxon>
        <taxon>Actinomycetota</taxon>
        <taxon>Actinomycetes</taxon>
        <taxon>Micrococcales</taxon>
        <taxon>Microbacteriaceae</taxon>
        <taxon>Amnibacterium</taxon>
    </lineage>
</organism>
<dbReference type="PANTHER" id="PTHR43586">
    <property type="entry name" value="CYSTEINE DESULFURASE"/>
    <property type="match status" value="1"/>
</dbReference>
<feature type="domain" description="Aminotransferase class V" evidence="1">
    <location>
        <begin position="74"/>
        <end position="238"/>
    </location>
</feature>
<accession>A0ABW4LBH4</accession>
<keyword evidence="2" id="KW-0808">Transferase</keyword>
<dbReference type="InterPro" id="IPR015421">
    <property type="entry name" value="PyrdxlP-dep_Trfase_major"/>
</dbReference>
<dbReference type="InterPro" id="IPR000192">
    <property type="entry name" value="Aminotrans_V_dom"/>
</dbReference>
<name>A0ABW4LBH4_9MICO</name>
<dbReference type="GO" id="GO:0008483">
    <property type="term" value="F:transaminase activity"/>
    <property type="evidence" value="ECO:0007669"/>
    <property type="project" value="UniProtKB-KW"/>
</dbReference>
<evidence type="ECO:0000313" key="2">
    <source>
        <dbReference type="EMBL" id="MFD1720264.1"/>
    </source>
</evidence>
<dbReference type="PANTHER" id="PTHR43586:SF15">
    <property type="entry name" value="BLR3095 PROTEIN"/>
    <property type="match status" value="1"/>
</dbReference>
<sequence>MAALSGAPTAHTAITAYLAGFGEEPGYLDFARFGPLSRAVLAETAAQQEALTRARPGAYDRLQHGTARLAAAAAAVTGFRADQVVFQPSTTHGITQAVYGVTGPVLVSAADYPSLPIAVARAAELLQTVVPVPLPTSEGRVTPAGVREALTPSTAAVLVSAVDARTGHVADLDGIRQVIGDRLLIVDAVQALGAVDLPWTAADVVACGGQKWLRAGHGAAFLAVSDRAAERLTPALSGIGGSGGDALPWDEVPPVRRGADALQLAHADEAAAARLAAALEDLATAGAREVATLVSGQAARVIALADEFGLPVVSPRAALERAGLVVIEPLPERLTALTAALHNHGVSVTIRGGRVRVSPHAGTQEETLSMLRTALTAYSQAVRPVR</sequence>
<dbReference type="RefSeq" id="WP_377931467.1">
    <property type="nucleotide sequence ID" value="NZ_JBHUEA010000002.1"/>
</dbReference>
<dbReference type="InterPro" id="IPR015424">
    <property type="entry name" value="PyrdxlP-dep_Trfase"/>
</dbReference>
<evidence type="ECO:0000259" key="1">
    <source>
        <dbReference type="Pfam" id="PF00266"/>
    </source>
</evidence>
<reference evidence="3" key="1">
    <citation type="journal article" date="2019" name="Int. J. Syst. Evol. Microbiol.">
        <title>The Global Catalogue of Microorganisms (GCM) 10K type strain sequencing project: providing services to taxonomists for standard genome sequencing and annotation.</title>
        <authorList>
            <consortium name="The Broad Institute Genomics Platform"/>
            <consortium name="The Broad Institute Genome Sequencing Center for Infectious Disease"/>
            <person name="Wu L."/>
            <person name="Ma J."/>
        </authorList>
    </citation>
    <scope>NUCLEOTIDE SEQUENCE [LARGE SCALE GENOMIC DNA]</scope>
    <source>
        <strain evidence="3">CGMCC 1.12471</strain>
    </source>
</reference>
<dbReference type="InterPro" id="IPR015422">
    <property type="entry name" value="PyrdxlP-dep_Trfase_small"/>
</dbReference>
<gene>
    <name evidence="2" type="ORF">ACFSBI_01775</name>
</gene>
<dbReference type="EMBL" id="JBHUEA010000002">
    <property type="protein sequence ID" value="MFD1720264.1"/>
    <property type="molecule type" value="Genomic_DNA"/>
</dbReference>